<evidence type="ECO:0000313" key="3">
    <source>
        <dbReference type="EMBL" id="KKQ21948.1"/>
    </source>
</evidence>
<dbReference type="AlphaFoldDB" id="A0A0G0FSC5"/>
<protein>
    <submittedName>
        <fullName evidence="3">Uncharacterized protein</fullName>
    </submittedName>
</protein>
<dbReference type="EMBL" id="LBSR01000011">
    <property type="protein sequence ID" value="KKQ21948.1"/>
    <property type="molecule type" value="Genomic_DNA"/>
</dbReference>
<sequence length="69" mass="8134">MFENFEKSKPLEPNEKRLKENADKFKKENLQKSIEVLEKRRESAKNDAERTAIDAQISNKEKELKELGN</sequence>
<evidence type="ECO:0000256" key="2">
    <source>
        <dbReference type="SAM" id="MobiDB-lite"/>
    </source>
</evidence>
<accession>A0A0G0FSC5</accession>
<feature type="coiled-coil region" evidence="1">
    <location>
        <begin position="27"/>
        <end position="54"/>
    </location>
</feature>
<evidence type="ECO:0000256" key="1">
    <source>
        <dbReference type="SAM" id="Coils"/>
    </source>
</evidence>
<proteinExistence type="predicted"/>
<name>A0A0G0FSC5_9BACT</name>
<evidence type="ECO:0000313" key="4">
    <source>
        <dbReference type="Proteomes" id="UP000034044"/>
    </source>
</evidence>
<comment type="caution">
    <text evidence="3">The sequence shown here is derived from an EMBL/GenBank/DDBJ whole genome shotgun (WGS) entry which is preliminary data.</text>
</comment>
<dbReference type="Proteomes" id="UP000034044">
    <property type="component" value="Unassembled WGS sequence"/>
</dbReference>
<organism evidence="3 4">
    <name type="scientific">Candidatus Wolfebacteria bacterium GW2011_GWC1_37_10</name>
    <dbReference type="NCBI Taxonomy" id="1619010"/>
    <lineage>
        <taxon>Bacteria</taxon>
        <taxon>Candidatus Wolfeibacteriota</taxon>
    </lineage>
</organism>
<reference evidence="3 4" key="1">
    <citation type="journal article" date="2015" name="Nature">
        <title>rRNA introns, odd ribosomes, and small enigmatic genomes across a large radiation of phyla.</title>
        <authorList>
            <person name="Brown C.T."/>
            <person name="Hug L.A."/>
            <person name="Thomas B.C."/>
            <person name="Sharon I."/>
            <person name="Castelle C.J."/>
            <person name="Singh A."/>
            <person name="Wilkins M.J."/>
            <person name="Williams K.H."/>
            <person name="Banfield J.F."/>
        </authorList>
    </citation>
    <scope>NUCLEOTIDE SEQUENCE [LARGE SCALE GENOMIC DNA]</scope>
</reference>
<gene>
    <name evidence="3" type="ORF">US36_C0011G0004</name>
</gene>
<keyword evidence="1" id="KW-0175">Coiled coil</keyword>
<feature type="region of interest" description="Disordered" evidence="2">
    <location>
        <begin position="1"/>
        <end position="24"/>
    </location>
</feature>